<dbReference type="Proteomes" id="UP000019197">
    <property type="component" value="Unassembled WGS sequence"/>
</dbReference>
<evidence type="ECO:0000313" key="2">
    <source>
        <dbReference type="Proteomes" id="UP000019197"/>
    </source>
</evidence>
<protein>
    <submittedName>
        <fullName evidence="1">Uncharacterized protein</fullName>
    </submittedName>
</protein>
<dbReference type="AlphaFoldDB" id="W1J8P5"/>
<proteinExistence type="predicted"/>
<sequence length="46" mass="5276">MKFSHYPSDNASYQVTSKTLFNLWKSDPNYVSSREKITGDLCVTLC</sequence>
<dbReference type="EMBL" id="CBXE010000169">
    <property type="protein sequence ID" value="CDL85865.1"/>
    <property type="molecule type" value="Genomic_DNA"/>
</dbReference>
<reference evidence="1 2" key="1">
    <citation type="submission" date="2013-11" db="EMBL/GenBank/DDBJ databases">
        <title>Draft genome sequence and annotation of the entomopathogenic bacterium, Xenorhabdus cabanillasi strain JM26.</title>
        <authorList>
            <person name="Gualtieri M."/>
            <person name="Ogier J.C."/>
            <person name="Pages S."/>
            <person name="Givaudan A."/>
            <person name="Gaudriault S."/>
        </authorList>
    </citation>
    <scope>NUCLEOTIDE SEQUENCE [LARGE SCALE GENOMIC DNA]</scope>
    <source>
        <strain evidence="1 2">JM26</strain>
    </source>
</reference>
<name>W1J8P5_9GAMM</name>
<organism evidence="1 2">
    <name type="scientific">Xenorhabdus cabanillasii JM26</name>
    <dbReference type="NCBI Taxonomy" id="1427517"/>
    <lineage>
        <taxon>Bacteria</taxon>
        <taxon>Pseudomonadati</taxon>
        <taxon>Pseudomonadota</taxon>
        <taxon>Gammaproteobacteria</taxon>
        <taxon>Enterobacterales</taxon>
        <taxon>Morganellaceae</taxon>
        <taxon>Xenorhabdus</taxon>
    </lineage>
</organism>
<evidence type="ECO:0000313" key="1">
    <source>
        <dbReference type="EMBL" id="CDL85865.1"/>
    </source>
</evidence>
<comment type="caution">
    <text evidence="1">The sequence shown here is derived from an EMBL/GenBank/DDBJ whole genome shotgun (WGS) entry which is preliminary data.</text>
</comment>
<accession>W1J8P5</accession>
<gene>
    <name evidence="1" type="ORF">XCR1_2500027</name>
</gene>